<dbReference type="Gene3D" id="3.40.50.980">
    <property type="match status" value="1"/>
</dbReference>
<dbReference type="GO" id="GO:0005524">
    <property type="term" value="F:ATP binding"/>
    <property type="evidence" value="ECO:0007669"/>
    <property type="project" value="InterPro"/>
</dbReference>
<sequence length="541" mass="57156">MSLAAAPGRDGNGRKGAGTSPAGFYNAAVDLIDRNLAAGRAAKTVFIDEAGSYSYGDLAERADRFVNVLHTLGVAPGERLVLALLDTIDFPTCFLGAIKAGVVPIPANTLLQPADFAHMLADSGARALVVSEALLPKLVEAADIAKWDGLVVVSGAEGQGRPLLAPLMAEADKTALAAQTRPDDVCFWLYSSGSTGRPKGTVHRQSSLIETARLFGQGVLEIGEGDLVYSAAKLFFAYGLGNALTFPMAVGASAVLVSGRPTPDMVADVLRRARPTLFCGVPTLYAALVASPALPGRGEHALRLCTSAGEALPAEVGRAWTELTGVEIVDGIGSTEMLHIFVSNRPGAVRYGVTGRPVPGYRVRLVDETRREVATGEIGEMEVSGPTAAAHYWNNPEKTHATFLGEWVKTGDKFRQDEAGDYIHCGRADDMLKVSGIWVSPMEVESALIGHPAVQEAAVIGVADAAGLVKPKAFVVLKPGTSADAALIVALQDHVKSRLAPHNYPRWIEFVDDLPKTATGKIQRHVLRSREAAHPRGDAEK</sequence>
<dbReference type="PANTHER" id="PTHR43352:SF1">
    <property type="entry name" value="ANTHRANILATE--COA LIGASE"/>
    <property type="match status" value="1"/>
</dbReference>
<dbReference type="InterPro" id="IPR025110">
    <property type="entry name" value="AMP-bd_C"/>
</dbReference>
<organism evidence="4 5">
    <name type="scientific">Aliidongia dinghuensis</name>
    <dbReference type="NCBI Taxonomy" id="1867774"/>
    <lineage>
        <taxon>Bacteria</taxon>
        <taxon>Pseudomonadati</taxon>
        <taxon>Pseudomonadota</taxon>
        <taxon>Alphaproteobacteria</taxon>
        <taxon>Rhodospirillales</taxon>
        <taxon>Dongiaceae</taxon>
        <taxon>Aliidongia</taxon>
    </lineage>
</organism>
<dbReference type="AlphaFoldDB" id="A0A8J3E6E2"/>
<dbReference type="Gene3D" id="3.40.50.12820">
    <property type="match status" value="1"/>
</dbReference>
<feature type="domain" description="AMP-binding enzyme C-terminal" evidence="3">
    <location>
        <begin position="443"/>
        <end position="521"/>
    </location>
</feature>
<evidence type="ECO:0000256" key="1">
    <source>
        <dbReference type="ARBA" id="ARBA00022598"/>
    </source>
</evidence>
<dbReference type="Gene3D" id="2.30.38.10">
    <property type="entry name" value="Luciferase, Domain 3"/>
    <property type="match status" value="1"/>
</dbReference>
<keyword evidence="5" id="KW-1185">Reference proteome</keyword>
<dbReference type="RefSeq" id="WP_189048827.1">
    <property type="nucleotide sequence ID" value="NZ_BMJQ01000010.1"/>
</dbReference>
<dbReference type="NCBIfam" id="TIGR02262">
    <property type="entry name" value="benz_CoA_lig"/>
    <property type="match status" value="1"/>
</dbReference>
<dbReference type="Pfam" id="PF13193">
    <property type="entry name" value="AMP-binding_C"/>
    <property type="match status" value="1"/>
</dbReference>
<dbReference type="EMBL" id="BMJQ01000010">
    <property type="protein sequence ID" value="GGF29154.1"/>
    <property type="molecule type" value="Genomic_DNA"/>
</dbReference>
<dbReference type="Pfam" id="PF00501">
    <property type="entry name" value="AMP-binding"/>
    <property type="match status" value="1"/>
</dbReference>
<evidence type="ECO:0000313" key="4">
    <source>
        <dbReference type="EMBL" id="GGF29154.1"/>
    </source>
</evidence>
<dbReference type="GO" id="GO:0044550">
    <property type="term" value="P:secondary metabolite biosynthetic process"/>
    <property type="evidence" value="ECO:0007669"/>
    <property type="project" value="TreeGrafter"/>
</dbReference>
<dbReference type="PANTHER" id="PTHR43352">
    <property type="entry name" value="ACETYL-COA SYNTHETASE"/>
    <property type="match status" value="1"/>
</dbReference>
<dbReference type="InterPro" id="IPR000873">
    <property type="entry name" value="AMP-dep_synth/lig_dom"/>
</dbReference>
<name>A0A8J3E6E2_9PROT</name>
<dbReference type="InterPro" id="IPR011957">
    <property type="entry name" value="Benz_CoA_lig"/>
</dbReference>
<evidence type="ECO:0000259" key="3">
    <source>
        <dbReference type="Pfam" id="PF13193"/>
    </source>
</evidence>
<dbReference type="InterPro" id="IPR045851">
    <property type="entry name" value="AMP-bd_C_sf"/>
</dbReference>
<evidence type="ECO:0000259" key="2">
    <source>
        <dbReference type="Pfam" id="PF00501"/>
    </source>
</evidence>
<dbReference type="GO" id="GO:0016878">
    <property type="term" value="F:acid-thiol ligase activity"/>
    <property type="evidence" value="ECO:0007669"/>
    <property type="project" value="TreeGrafter"/>
</dbReference>
<gene>
    <name evidence="4" type="ORF">GCM10011611_39010</name>
</gene>
<protein>
    <submittedName>
        <fullName evidence="4">Acetyl-CoA synthetase</fullName>
    </submittedName>
</protein>
<evidence type="ECO:0000313" key="5">
    <source>
        <dbReference type="Proteomes" id="UP000646365"/>
    </source>
</evidence>
<dbReference type="Proteomes" id="UP000646365">
    <property type="component" value="Unassembled WGS sequence"/>
</dbReference>
<keyword evidence="1" id="KW-0436">Ligase</keyword>
<accession>A0A8J3E6E2</accession>
<dbReference type="SUPFAM" id="SSF56801">
    <property type="entry name" value="Acetyl-CoA synthetase-like"/>
    <property type="match status" value="1"/>
</dbReference>
<dbReference type="GO" id="GO:0016405">
    <property type="term" value="F:CoA-ligase activity"/>
    <property type="evidence" value="ECO:0007669"/>
    <property type="project" value="InterPro"/>
</dbReference>
<reference evidence="4" key="2">
    <citation type="submission" date="2020-09" db="EMBL/GenBank/DDBJ databases">
        <authorList>
            <person name="Sun Q."/>
            <person name="Zhou Y."/>
        </authorList>
    </citation>
    <scope>NUCLEOTIDE SEQUENCE</scope>
    <source>
        <strain evidence="4">CGMCC 1.15725</strain>
    </source>
</reference>
<dbReference type="Gene3D" id="3.30.300.30">
    <property type="match status" value="1"/>
</dbReference>
<feature type="domain" description="AMP-dependent synthetase/ligase" evidence="2">
    <location>
        <begin position="37"/>
        <end position="393"/>
    </location>
</feature>
<comment type="caution">
    <text evidence="4">The sequence shown here is derived from an EMBL/GenBank/DDBJ whole genome shotgun (WGS) entry which is preliminary data.</text>
</comment>
<proteinExistence type="predicted"/>
<reference evidence="4" key="1">
    <citation type="journal article" date="2014" name="Int. J. Syst. Evol. Microbiol.">
        <title>Complete genome sequence of Corynebacterium casei LMG S-19264T (=DSM 44701T), isolated from a smear-ripened cheese.</title>
        <authorList>
            <consortium name="US DOE Joint Genome Institute (JGI-PGF)"/>
            <person name="Walter F."/>
            <person name="Albersmeier A."/>
            <person name="Kalinowski J."/>
            <person name="Ruckert C."/>
        </authorList>
    </citation>
    <scope>NUCLEOTIDE SEQUENCE</scope>
    <source>
        <strain evidence="4">CGMCC 1.15725</strain>
    </source>
</reference>